<evidence type="ECO:0000313" key="6">
    <source>
        <dbReference type="Proteomes" id="UP001569904"/>
    </source>
</evidence>
<keyword evidence="1" id="KW-0805">Transcription regulation</keyword>
<dbReference type="SUPFAM" id="SSF46689">
    <property type="entry name" value="Homeodomain-like"/>
    <property type="match status" value="2"/>
</dbReference>
<evidence type="ECO:0000256" key="3">
    <source>
        <dbReference type="ARBA" id="ARBA00023163"/>
    </source>
</evidence>
<dbReference type="Pfam" id="PF12833">
    <property type="entry name" value="HTH_18"/>
    <property type="match status" value="1"/>
</dbReference>
<dbReference type="SMART" id="SM00342">
    <property type="entry name" value="HTH_ARAC"/>
    <property type="match status" value="1"/>
</dbReference>
<protein>
    <submittedName>
        <fullName evidence="5">AraC family transcriptional regulator</fullName>
    </submittedName>
</protein>
<dbReference type="InterPro" id="IPR020449">
    <property type="entry name" value="Tscrpt_reg_AraC-type_HTH"/>
</dbReference>
<comment type="caution">
    <text evidence="5">The sequence shown here is derived from an EMBL/GenBank/DDBJ whole genome shotgun (WGS) entry which is preliminary data.</text>
</comment>
<dbReference type="RefSeq" id="WP_371942755.1">
    <property type="nucleotide sequence ID" value="NZ_JAXCEH010000013.1"/>
</dbReference>
<reference evidence="5 6" key="1">
    <citation type="submission" date="2023-11" db="EMBL/GenBank/DDBJ databases">
        <title>Actinomadura monticuli sp. nov., isolated from volcanic ash.</title>
        <authorList>
            <person name="Lee S.D."/>
            <person name="Yang H."/>
            <person name="Kim I.S."/>
        </authorList>
    </citation>
    <scope>NUCLEOTIDE SEQUENCE [LARGE SCALE GENOMIC DNA]</scope>
    <source>
        <strain evidence="5 6">DSM 45346</strain>
    </source>
</reference>
<evidence type="ECO:0000313" key="5">
    <source>
        <dbReference type="EMBL" id="MFA1556046.1"/>
    </source>
</evidence>
<dbReference type="PANTHER" id="PTHR11019:SF199">
    <property type="entry name" value="HTH-TYPE TRANSCRIPTIONAL REGULATOR NIMR"/>
    <property type="match status" value="1"/>
</dbReference>
<evidence type="ECO:0000256" key="2">
    <source>
        <dbReference type="ARBA" id="ARBA00023125"/>
    </source>
</evidence>
<evidence type="ECO:0000259" key="4">
    <source>
        <dbReference type="PROSITE" id="PS01124"/>
    </source>
</evidence>
<evidence type="ECO:0000256" key="1">
    <source>
        <dbReference type="ARBA" id="ARBA00023015"/>
    </source>
</evidence>
<dbReference type="Proteomes" id="UP001569904">
    <property type="component" value="Unassembled WGS sequence"/>
</dbReference>
<proteinExistence type="predicted"/>
<dbReference type="PANTHER" id="PTHR11019">
    <property type="entry name" value="HTH-TYPE TRANSCRIPTIONAL REGULATOR NIMR"/>
    <property type="match status" value="1"/>
</dbReference>
<dbReference type="PROSITE" id="PS01124">
    <property type="entry name" value="HTH_ARAC_FAMILY_2"/>
    <property type="match status" value="1"/>
</dbReference>
<dbReference type="Gene3D" id="1.10.10.60">
    <property type="entry name" value="Homeodomain-like"/>
    <property type="match status" value="1"/>
</dbReference>
<dbReference type="PROSITE" id="PS00041">
    <property type="entry name" value="HTH_ARAC_FAMILY_1"/>
    <property type="match status" value="1"/>
</dbReference>
<feature type="domain" description="HTH araC/xylS-type" evidence="4">
    <location>
        <begin position="167"/>
        <end position="263"/>
    </location>
</feature>
<dbReference type="InterPro" id="IPR009057">
    <property type="entry name" value="Homeodomain-like_sf"/>
</dbReference>
<gene>
    <name evidence="5" type="ORF">SM436_20350</name>
</gene>
<dbReference type="PRINTS" id="PR00032">
    <property type="entry name" value="HTHARAC"/>
</dbReference>
<name>A0ABV4QZK6_9ACTN</name>
<dbReference type="InterPro" id="IPR018062">
    <property type="entry name" value="HTH_AraC-typ_CS"/>
</dbReference>
<keyword evidence="3" id="KW-0804">Transcription</keyword>
<dbReference type="EMBL" id="JAXCEH010000013">
    <property type="protein sequence ID" value="MFA1556046.1"/>
    <property type="molecule type" value="Genomic_DNA"/>
</dbReference>
<accession>A0ABV4QZK6</accession>
<dbReference type="InterPro" id="IPR018060">
    <property type="entry name" value="HTH_AraC"/>
</dbReference>
<keyword evidence="6" id="KW-1185">Reference proteome</keyword>
<sequence length="276" mass="29912">MPVTGHVGNDPESCEEYGYGLGAPDGILVLKYRSANALAFGERRQDFLHQLYWSPDGPLATMHGSSVRFAGPGEAYWVARAVSCDVRAGDRQTVYRICVREVPPALAGLRAGPVTLDAEAARLIPAIARRTCDEATALAARRRILAGLGAPPALPAPAEVRGVGFALTVARALAHDPADPTRLDEWAERLRVSAKTLQRDFQREYGMPYTRWRTLLRLRAARVLLDSAPVTKVAHRVGYASASAFITAFAKEYGTTPGDYVARDASARTSPTAVRR</sequence>
<keyword evidence="2" id="KW-0238">DNA-binding</keyword>
<organism evidence="5 6">
    <name type="scientific">Actinomadura chokoriensis</name>
    <dbReference type="NCBI Taxonomy" id="454156"/>
    <lineage>
        <taxon>Bacteria</taxon>
        <taxon>Bacillati</taxon>
        <taxon>Actinomycetota</taxon>
        <taxon>Actinomycetes</taxon>
        <taxon>Streptosporangiales</taxon>
        <taxon>Thermomonosporaceae</taxon>
        <taxon>Actinomadura</taxon>
    </lineage>
</organism>